<proteinExistence type="predicted"/>
<dbReference type="InterPro" id="IPR036852">
    <property type="entry name" value="Peptidase_S8/S53_dom_sf"/>
</dbReference>
<dbReference type="CDD" id="cd11377">
    <property type="entry name" value="Pro-peptidase_S53"/>
    <property type="match status" value="1"/>
</dbReference>
<comment type="catalytic activity">
    <reaction evidence="1">
        <text>Release of an N-terminal tripeptide from a polypeptide.</text>
        <dbReference type="EC" id="3.4.14.10"/>
    </reaction>
</comment>
<keyword evidence="7 15" id="KW-0479">Metal-binding</keyword>
<feature type="region of interest" description="Disordered" evidence="16">
    <location>
        <begin position="944"/>
        <end position="1019"/>
    </location>
</feature>
<dbReference type="GO" id="GO:0004252">
    <property type="term" value="F:serine-type endopeptidase activity"/>
    <property type="evidence" value="ECO:0007669"/>
    <property type="project" value="UniProtKB-UniRule"/>
</dbReference>
<accession>A0A9W4I6A3</accession>
<feature type="signal peptide" evidence="17">
    <location>
        <begin position="1"/>
        <end position="23"/>
    </location>
</feature>
<dbReference type="Gene3D" id="3.40.50.200">
    <property type="entry name" value="Peptidase S8/S53 domain"/>
    <property type="match status" value="1"/>
</dbReference>
<feature type="binding site" evidence="15">
    <location>
        <position position="590"/>
    </location>
    <ligand>
        <name>Ca(2+)</name>
        <dbReference type="ChEBI" id="CHEBI:29108"/>
    </ligand>
</feature>
<name>A0A9W4I6A3_9EURO</name>
<feature type="chain" id="PRO_5040919995" description="tripeptidyl-peptidase II" evidence="17">
    <location>
        <begin position="24"/>
        <end position="1422"/>
    </location>
</feature>
<evidence type="ECO:0000256" key="12">
    <source>
        <dbReference type="ARBA" id="ARBA00023026"/>
    </source>
</evidence>
<dbReference type="PANTHER" id="PTHR14218">
    <property type="entry name" value="PROTEASE S8 TRIPEPTIDYL PEPTIDASE I CLN2"/>
    <property type="match status" value="1"/>
</dbReference>
<dbReference type="GO" id="GO:0006508">
    <property type="term" value="P:proteolysis"/>
    <property type="evidence" value="ECO:0007669"/>
    <property type="project" value="UniProtKB-KW"/>
</dbReference>
<dbReference type="InterPro" id="IPR000209">
    <property type="entry name" value="Peptidase_S8/S53_dom"/>
</dbReference>
<feature type="region of interest" description="Disordered" evidence="16">
    <location>
        <begin position="884"/>
        <end position="904"/>
    </location>
</feature>
<dbReference type="FunFam" id="3.40.50.200:FF:000015">
    <property type="entry name" value="Tripeptidyl peptidase A"/>
    <property type="match status" value="1"/>
</dbReference>
<evidence type="ECO:0000313" key="19">
    <source>
        <dbReference type="EMBL" id="CAG8231473.1"/>
    </source>
</evidence>
<dbReference type="Pfam" id="PF19031">
    <property type="entry name" value="Intu_longin_1"/>
    <property type="match status" value="1"/>
</dbReference>
<evidence type="ECO:0000256" key="6">
    <source>
        <dbReference type="ARBA" id="ARBA00022670"/>
    </source>
</evidence>
<dbReference type="EC" id="3.4.14.10" evidence="4"/>
<evidence type="ECO:0000256" key="8">
    <source>
        <dbReference type="ARBA" id="ARBA00022729"/>
    </source>
</evidence>
<feature type="region of interest" description="Disordered" evidence="16">
    <location>
        <begin position="744"/>
        <end position="763"/>
    </location>
</feature>
<keyword evidence="20" id="KW-1185">Reference proteome</keyword>
<dbReference type="CDD" id="cd04056">
    <property type="entry name" value="Peptidases_S53"/>
    <property type="match status" value="1"/>
</dbReference>
<keyword evidence="9 15" id="KW-0378">Hydrolase</keyword>
<evidence type="ECO:0000313" key="20">
    <source>
        <dbReference type="Proteomes" id="UP001152649"/>
    </source>
</evidence>
<comment type="cofactor">
    <cofactor evidence="15">
        <name>Ca(2+)</name>
        <dbReference type="ChEBI" id="CHEBI:29108"/>
    </cofactor>
    <text evidence="15">Binds 1 Ca(2+) ion per subunit.</text>
</comment>
<sequence length="1422" mass="155863">MHTERLLPFTSLVLLLMSVLVSTKDTSFVVKSSVSTPAGWNQRQRAPSEHIVQLQIALRQDGVEDLAQLLLEVSDPGHEMYGQHLSVTELAKVVQTPQETAHTVVKWLDDSNLGLLNISQSASGDWLYLSLPIHALESLIHAQYYVFHNSNRDSLLRTLQWSLPSYVYHHIDLIQPTNNFLLPRPQSRYGGFPPPQWEIEHRMPTYAELVDEDVIQRHHITAPTAQDLPSNPTVEQACNRLAVTPLCLGVLYETHGYHQLAADNNSIAMVNFLGQSSNRSDIQLFLERSRPDAAAAGAAYAFKTQIVAAGEDQQTRLRPDQLASRLGLEGALDAQTILGLSWPTPLTVYNVGSKPPFLPSKYHIENRNEPYLVWLDYLLAQKELPRVISISYADDEKSVPPEYARRVCAEFAKLGARGVSVLVASGDFGVGKSDECQSNDGSGQKRFAPTFPASCPYVTSVGATRLVGPEMVAFDGRSDFASGGGFSEIFARPGYQSMAVEGYLSGLGTRYDGLYNPKGRGIPDVSALGYHYPVVWDGVAHLQDGTSASTPTLAAVIALLNDALLADGRPALGFLNPWIYSQASVGFKDVTFGSNFGCNTSGFDATKGWDPATGLGTPAGASNAMTGSDHEVIPAQVSYLAIYNPTLGPTDETIADQVVYYTSQATHEQESTGYTADIEESKDLQNERLRQIGLAQGLVNFASNFSDGKSLEYVETDKSRVVLLELEKNWWIVASIDLTRLPVDSTQKSSSEEAPSFQYSSREMTPPPLLIQQLRRAHSGFLLHHHFTLDELLNEVGRSRLCLYLDRFWDKFTWNWELLMTGNPIVEIYNGIKLSAGGELGIGVGEEEWGSGEREVLEDFVTRTEGLVDLIVSRFGDSSLPIEEFPSPTKSDETQWLGADNDPRPSDGVVFTGIGALSRHSLAHVSHWMEWIYQFGDAAYGVGRDPGSSRRRKPRRPRAAKDCGDASQSAPDRIFTPGIPRPLIMATPEPVQRVPTADQTAAQDEAPPPRNEQGGESVGFPTETVMKYLTLGYGSSWSFSPKRISSPPPDSPDTSQDKRQSTPVSADQYDNTAQPPQADGNHQSATRNKSSGRFILGPRDDLQILDDLEEGSPEPGSENGKPKSRIVCRTLYVYPGGPEATPRKLQAVIYVVSASLPSHSIIRKTNMKCQHQPFMFTFLFDPQTPSLSSPSLYSTIHHQLGPLQKPLLSSTSPAMAASRTFMSGNSDPSKRFSAISHPIYDLVYDPSNLTIRSSIPNIPSLNISPQPPSHPAASSVPTWTRVETLAIHHRLLSTYTDTRSRPQELERTSKTTRGWWVVWVRLAKAALSTAPSSTTLSSAAHEPSSSSQAPQAPQEAFIVRKASDYVSPTGHGRVSSGARFFRDLGGASSGLAYRADTTPSKLVEGLGMDARRYIEGLLSLNR</sequence>
<keyword evidence="10 15" id="KW-0720">Serine protease</keyword>
<keyword evidence="8 17" id="KW-0732">Signal</keyword>
<keyword evidence="13" id="KW-0865">Zymogen</keyword>
<dbReference type="SUPFAM" id="SSF54897">
    <property type="entry name" value="Protease propeptides/inhibitors"/>
    <property type="match status" value="1"/>
</dbReference>
<evidence type="ECO:0000259" key="18">
    <source>
        <dbReference type="PROSITE" id="PS51695"/>
    </source>
</evidence>
<feature type="binding site" evidence="15">
    <location>
        <position position="589"/>
    </location>
    <ligand>
        <name>Ca(2+)</name>
        <dbReference type="ChEBI" id="CHEBI:29108"/>
    </ligand>
</feature>
<evidence type="ECO:0000256" key="10">
    <source>
        <dbReference type="ARBA" id="ARBA00022825"/>
    </source>
</evidence>
<feature type="region of interest" description="Disordered" evidence="16">
    <location>
        <begin position="1037"/>
        <end position="1095"/>
    </location>
</feature>
<evidence type="ECO:0000256" key="11">
    <source>
        <dbReference type="ARBA" id="ARBA00022837"/>
    </source>
</evidence>
<dbReference type="Pfam" id="PF09286">
    <property type="entry name" value="Pro-kuma_activ"/>
    <property type="match status" value="1"/>
</dbReference>
<keyword evidence="5" id="KW-0964">Secreted</keyword>
<reference evidence="19" key="1">
    <citation type="submission" date="2021-07" db="EMBL/GenBank/DDBJ databases">
        <authorList>
            <person name="Branca A.L. A."/>
        </authorList>
    </citation>
    <scope>NUCLEOTIDE SEQUENCE</scope>
</reference>
<dbReference type="GO" id="GO:0005576">
    <property type="term" value="C:extracellular region"/>
    <property type="evidence" value="ECO:0007669"/>
    <property type="project" value="UniProtKB-SubCell"/>
</dbReference>
<feature type="active site" description="Charge relay system" evidence="15">
    <location>
        <position position="547"/>
    </location>
</feature>
<evidence type="ECO:0000256" key="2">
    <source>
        <dbReference type="ARBA" id="ARBA00002451"/>
    </source>
</evidence>
<evidence type="ECO:0000256" key="13">
    <source>
        <dbReference type="ARBA" id="ARBA00023145"/>
    </source>
</evidence>
<dbReference type="OrthoDB" id="10261637at2759"/>
<evidence type="ECO:0000256" key="4">
    <source>
        <dbReference type="ARBA" id="ARBA00012462"/>
    </source>
</evidence>
<dbReference type="GO" id="GO:0016192">
    <property type="term" value="P:vesicle-mediated transport"/>
    <property type="evidence" value="ECO:0007669"/>
    <property type="project" value="InterPro"/>
</dbReference>
<dbReference type="GO" id="GO:0046872">
    <property type="term" value="F:metal ion binding"/>
    <property type="evidence" value="ECO:0007669"/>
    <property type="project" value="UniProtKB-UniRule"/>
</dbReference>
<dbReference type="SUPFAM" id="SSF52743">
    <property type="entry name" value="Subtilisin-like"/>
    <property type="match status" value="1"/>
</dbReference>
<dbReference type="PROSITE" id="PS51695">
    <property type="entry name" value="SEDOLISIN"/>
    <property type="match status" value="1"/>
</dbReference>
<evidence type="ECO:0000256" key="1">
    <source>
        <dbReference type="ARBA" id="ARBA00001910"/>
    </source>
</evidence>
<feature type="compositionally biased region" description="Polar residues" evidence="16">
    <location>
        <begin position="1061"/>
        <end position="1091"/>
    </location>
</feature>
<comment type="subcellular location">
    <subcellularLocation>
        <location evidence="3">Secreted</location>
        <location evidence="3">Extracellular space</location>
    </subcellularLocation>
</comment>
<evidence type="ECO:0000256" key="9">
    <source>
        <dbReference type="ARBA" id="ARBA00022801"/>
    </source>
</evidence>
<feature type="active site" description="Charge relay system" evidence="15">
    <location>
        <position position="329"/>
    </location>
</feature>
<keyword evidence="11 15" id="KW-0106">Calcium</keyword>
<comment type="caution">
    <text evidence="19">The sequence shown here is derived from an EMBL/GenBank/DDBJ whole genome shotgun (WGS) entry which is preliminary data.</text>
</comment>
<dbReference type="EMBL" id="CAJVPG010000011">
    <property type="protein sequence ID" value="CAG8231473.1"/>
    <property type="molecule type" value="Genomic_DNA"/>
</dbReference>
<evidence type="ECO:0000256" key="14">
    <source>
        <dbReference type="ARBA" id="ARBA00023180"/>
    </source>
</evidence>
<dbReference type="SMART" id="SM00944">
    <property type="entry name" value="Pro-kuma_activ"/>
    <property type="match status" value="1"/>
</dbReference>
<evidence type="ECO:0000256" key="5">
    <source>
        <dbReference type="ARBA" id="ARBA00022525"/>
    </source>
</evidence>
<dbReference type="InterPro" id="IPR015366">
    <property type="entry name" value="S53_propep"/>
</dbReference>
<feature type="region of interest" description="Disordered" evidence="16">
    <location>
        <begin position="1334"/>
        <end position="1353"/>
    </location>
</feature>
<evidence type="ECO:0000256" key="15">
    <source>
        <dbReference type="PROSITE-ProRule" id="PRU01032"/>
    </source>
</evidence>
<feature type="binding site" evidence="15">
    <location>
        <position position="610"/>
    </location>
    <ligand>
        <name>Ca(2+)</name>
        <dbReference type="ChEBI" id="CHEBI:29108"/>
    </ligand>
</feature>
<feature type="binding site" evidence="15">
    <location>
        <position position="608"/>
    </location>
    <ligand>
        <name>Ca(2+)</name>
        <dbReference type="ChEBI" id="CHEBI:29108"/>
    </ligand>
</feature>
<evidence type="ECO:0000256" key="17">
    <source>
        <dbReference type="SAM" id="SignalP"/>
    </source>
</evidence>
<dbReference type="Proteomes" id="UP001152649">
    <property type="component" value="Unassembled WGS sequence"/>
</dbReference>
<evidence type="ECO:0000256" key="16">
    <source>
        <dbReference type="SAM" id="MobiDB-lite"/>
    </source>
</evidence>
<gene>
    <name evidence="19" type="ORF">PSALAMII_LOCUS278</name>
</gene>
<dbReference type="InterPro" id="IPR043987">
    <property type="entry name" value="CCZ1/INTU/HSP4_longin_1"/>
</dbReference>
<keyword evidence="6 15" id="KW-0645">Protease</keyword>
<keyword evidence="12" id="KW-0843">Virulence</keyword>
<dbReference type="InterPro" id="IPR030400">
    <property type="entry name" value="Sedolisin_dom"/>
</dbReference>
<feature type="compositionally biased region" description="Basic residues" evidence="16">
    <location>
        <begin position="949"/>
        <end position="958"/>
    </location>
</feature>
<evidence type="ECO:0000256" key="7">
    <source>
        <dbReference type="ARBA" id="ARBA00022723"/>
    </source>
</evidence>
<dbReference type="PANTHER" id="PTHR14218:SF39">
    <property type="entry name" value="PEPTIDASE S53 DOMAIN-CONTAINING PROTEIN"/>
    <property type="match status" value="1"/>
</dbReference>
<dbReference type="GO" id="GO:0008240">
    <property type="term" value="F:tripeptidyl-peptidase activity"/>
    <property type="evidence" value="ECO:0007669"/>
    <property type="project" value="UniProtKB-EC"/>
</dbReference>
<keyword evidence="14" id="KW-0325">Glycoprotein</keyword>
<feature type="domain" description="Peptidase S53" evidence="18">
    <location>
        <begin position="242"/>
        <end position="630"/>
    </location>
</feature>
<organism evidence="19 20">
    <name type="scientific">Penicillium salamii</name>
    <dbReference type="NCBI Taxonomy" id="1612424"/>
    <lineage>
        <taxon>Eukaryota</taxon>
        <taxon>Fungi</taxon>
        <taxon>Dikarya</taxon>
        <taxon>Ascomycota</taxon>
        <taxon>Pezizomycotina</taxon>
        <taxon>Eurotiomycetes</taxon>
        <taxon>Eurotiomycetidae</taxon>
        <taxon>Eurotiales</taxon>
        <taxon>Aspergillaceae</taxon>
        <taxon>Penicillium</taxon>
    </lineage>
</organism>
<dbReference type="InterPro" id="IPR050819">
    <property type="entry name" value="Tripeptidyl-peptidase_I"/>
</dbReference>
<dbReference type="Pfam" id="PF00082">
    <property type="entry name" value="Peptidase_S8"/>
    <property type="match status" value="1"/>
</dbReference>
<evidence type="ECO:0000256" key="3">
    <source>
        <dbReference type="ARBA" id="ARBA00004239"/>
    </source>
</evidence>
<protein>
    <recommendedName>
        <fullName evidence="4">tripeptidyl-peptidase II</fullName>
        <ecNumber evidence="4">3.4.14.10</ecNumber>
    </recommendedName>
</protein>
<comment type="function">
    <text evidence="2">Secreted tripeptidyl-peptidase which degrades proteins at acidic pHs and is involved in virulence.</text>
</comment>
<feature type="active site" description="Charge relay system" evidence="15">
    <location>
        <position position="333"/>
    </location>
</feature>